<feature type="region of interest" description="Disordered" evidence="1">
    <location>
        <begin position="612"/>
        <end position="642"/>
    </location>
</feature>
<evidence type="ECO:0000256" key="1">
    <source>
        <dbReference type="SAM" id="MobiDB-lite"/>
    </source>
</evidence>
<name>A0A3N4HH09_ASCIM</name>
<proteinExistence type="predicted"/>
<protein>
    <submittedName>
        <fullName evidence="2">Uncharacterized protein</fullName>
    </submittedName>
</protein>
<sequence length="829" mass="93695">MTEEVPITTQTVSLLQDEEDPLLSSNVDFKDQSEIQWPEEDPDQLKDWDDVATTPEDCLVKVRHIRSPSKSNQRFESQAPNTLNVSLTKMREKCLSEINLETCTTDKFEELERELGQYAQPQQDALYQDMDLKPQDSWSASLSSPRMVWDMFGDSDEDDPAGEDEGKDSNDVYEDEQSQSGYEDGNVSNYKAFASNEYSPTRKMTSPIVPEPWDRLSQNKELEIVPPSIPPINIRVYFVHSVSNFTELASFTLSGFKRFTFRQFIASVGEFGSIHFNFMLYNPILFFAPVRLIKAKKDRACTMIKDAIDLVDMFRYNSIEGVYMKVSAIGEWMPNVNFNWDSLPRLFSIIPEQVDKVRPLETYKFDDYTEKPYTAEELECFEFEEVFRTDLGEDEGDVTDYKAQLKWEMNAIDLQGYTVMHLMEAEQSLLRCSGVISGWYSKRNESVSFEHPRPPVQKDTCEGTSTREVQVKIEEIEELKKRAGPAHINDPMPLQKQFEKSGKDVNNPFVIESTPTTDAHKFRGSKSNIRLSPPLNLFSQQVIQQAYKPPDTKKARTPSKRTRDASLGLPMDEEQPPKSRSKLMGPDALALAARINSMIHRIHQVTNDKIAAAHPDEQDKGSGKRFPAKTVETKAQPKRNSTREVSLVNLDLLPVTRVLRSHTKADNETETIAPTNPPVVSKEITTTKKHVVTSKIRSLQKGDISSSTLPLKASILSTIYVNLDVSSRHKEGNNLAASTSRQTEPNRKFAPLAEDRNILSLSSVRSKQSGPVVQVPSTPPPQQKSLPKMQLAVILPSCQYQVFCTLLQGMPAIAGWSALSPRLALFMAP</sequence>
<evidence type="ECO:0000313" key="2">
    <source>
        <dbReference type="EMBL" id="RPA71360.1"/>
    </source>
</evidence>
<feature type="region of interest" description="Disordered" evidence="1">
    <location>
        <begin position="499"/>
        <end position="533"/>
    </location>
</feature>
<gene>
    <name evidence="2" type="ORF">BJ508DRAFT_336119</name>
</gene>
<keyword evidence="3" id="KW-1185">Reference proteome</keyword>
<organism evidence="2 3">
    <name type="scientific">Ascobolus immersus RN42</name>
    <dbReference type="NCBI Taxonomy" id="1160509"/>
    <lineage>
        <taxon>Eukaryota</taxon>
        <taxon>Fungi</taxon>
        <taxon>Dikarya</taxon>
        <taxon>Ascomycota</taxon>
        <taxon>Pezizomycotina</taxon>
        <taxon>Pezizomycetes</taxon>
        <taxon>Pezizales</taxon>
        <taxon>Ascobolaceae</taxon>
        <taxon>Ascobolus</taxon>
    </lineage>
</organism>
<reference evidence="2 3" key="1">
    <citation type="journal article" date="2018" name="Nat. Ecol. Evol.">
        <title>Pezizomycetes genomes reveal the molecular basis of ectomycorrhizal truffle lifestyle.</title>
        <authorList>
            <person name="Murat C."/>
            <person name="Payen T."/>
            <person name="Noel B."/>
            <person name="Kuo A."/>
            <person name="Morin E."/>
            <person name="Chen J."/>
            <person name="Kohler A."/>
            <person name="Krizsan K."/>
            <person name="Balestrini R."/>
            <person name="Da Silva C."/>
            <person name="Montanini B."/>
            <person name="Hainaut M."/>
            <person name="Levati E."/>
            <person name="Barry K.W."/>
            <person name="Belfiori B."/>
            <person name="Cichocki N."/>
            <person name="Clum A."/>
            <person name="Dockter R.B."/>
            <person name="Fauchery L."/>
            <person name="Guy J."/>
            <person name="Iotti M."/>
            <person name="Le Tacon F."/>
            <person name="Lindquist E.A."/>
            <person name="Lipzen A."/>
            <person name="Malagnac F."/>
            <person name="Mello A."/>
            <person name="Molinier V."/>
            <person name="Miyauchi S."/>
            <person name="Poulain J."/>
            <person name="Riccioni C."/>
            <person name="Rubini A."/>
            <person name="Sitrit Y."/>
            <person name="Splivallo R."/>
            <person name="Traeger S."/>
            <person name="Wang M."/>
            <person name="Zifcakova L."/>
            <person name="Wipf D."/>
            <person name="Zambonelli A."/>
            <person name="Paolocci F."/>
            <person name="Nowrousian M."/>
            <person name="Ottonello S."/>
            <person name="Baldrian P."/>
            <person name="Spatafora J.W."/>
            <person name="Henrissat B."/>
            <person name="Nagy L.G."/>
            <person name="Aury J.M."/>
            <person name="Wincker P."/>
            <person name="Grigoriev I.V."/>
            <person name="Bonfante P."/>
            <person name="Martin F.M."/>
        </authorList>
    </citation>
    <scope>NUCLEOTIDE SEQUENCE [LARGE SCALE GENOMIC DNA]</scope>
    <source>
        <strain evidence="2 3">RN42</strain>
    </source>
</reference>
<dbReference type="Proteomes" id="UP000275078">
    <property type="component" value="Unassembled WGS sequence"/>
</dbReference>
<feature type="region of interest" description="Disordered" evidence="1">
    <location>
        <begin position="149"/>
        <end position="187"/>
    </location>
</feature>
<feature type="region of interest" description="Disordered" evidence="1">
    <location>
        <begin position="547"/>
        <end position="583"/>
    </location>
</feature>
<feature type="compositionally biased region" description="Acidic residues" evidence="1">
    <location>
        <begin position="153"/>
        <end position="177"/>
    </location>
</feature>
<feature type="compositionally biased region" description="Polar residues" evidence="1">
    <location>
        <begin position="178"/>
        <end position="187"/>
    </location>
</feature>
<dbReference type="AlphaFoldDB" id="A0A3N4HH09"/>
<dbReference type="EMBL" id="ML119939">
    <property type="protein sequence ID" value="RPA71360.1"/>
    <property type="molecule type" value="Genomic_DNA"/>
</dbReference>
<accession>A0A3N4HH09</accession>
<evidence type="ECO:0000313" key="3">
    <source>
        <dbReference type="Proteomes" id="UP000275078"/>
    </source>
</evidence>